<organism evidence="2 3">
    <name type="scientific">Tenacibaculum finnmarkense genomovar ulcerans</name>
    <dbReference type="NCBI Taxonomy" id="2781388"/>
    <lineage>
        <taxon>Bacteria</taxon>
        <taxon>Pseudomonadati</taxon>
        <taxon>Bacteroidota</taxon>
        <taxon>Flavobacteriia</taxon>
        <taxon>Flavobacteriales</taxon>
        <taxon>Flavobacteriaceae</taxon>
        <taxon>Tenacibaculum</taxon>
        <taxon>Tenacibaculum finnmarkense</taxon>
    </lineage>
</organism>
<sequence>MKVKIALFFSILFMSMIAAPTIITLIDSSQDVTIFLDLNEEEEESTVEETSKELKLYQTADLNLFFRKTQKIEIVIFHSKNYVSQYLKTTTPPPKFAI</sequence>
<evidence type="ECO:0000256" key="1">
    <source>
        <dbReference type="SAM" id="SignalP"/>
    </source>
</evidence>
<reference evidence="2 3" key="1">
    <citation type="submission" date="2017-11" db="EMBL/GenBank/DDBJ databases">
        <authorList>
            <person name="Duchaud E."/>
        </authorList>
    </citation>
    <scope>NUCLEOTIDE SEQUENCE [LARGE SCALE GENOMIC DNA]</scope>
    <source>
        <strain evidence="2 3">TNO010</strain>
    </source>
</reference>
<dbReference type="RefSeq" id="WP_083501107.1">
    <property type="nucleotide sequence ID" value="NZ_JAFMUG010000003.1"/>
</dbReference>
<dbReference type="AlphaFoldDB" id="A0A2I2M8A5"/>
<dbReference type="Proteomes" id="UP000490060">
    <property type="component" value="Unassembled WGS sequence"/>
</dbReference>
<dbReference type="EMBL" id="OENE01000007">
    <property type="protein sequence ID" value="SOU88174.1"/>
    <property type="molecule type" value="Genomic_DNA"/>
</dbReference>
<feature type="chain" id="PRO_5029558872" evidence="1">
    <location>
        <begin position="19"/>
        <end position="98"/>
    </location>
</feature>
<protein>
    <submittedName>
        <fullName evidence="2">Uncharacterized protein</fullName>
    </submittedName>
</protein>
<accession>A0A2I2M8A5</accession>
<name>A0A2I2M8A5_9FLAO</name>
<evidence type="ECO:0000313" key="3">
    <source>
        <dbReference type="Proteomes" id="UP000490060"/>
    </source>
</evidence>
<gene>
    <name evidence="2" type="ORF">TNO010_150124</name>
</gene>
<keyword evidence="1" id="KW-0732">Signal</keyword>
<proteinExistence type="predicted"/>
<dbReference type="GeneID" id="86818085"/>
<feature type="signal peptide" evidence="1">
    <location>
        <begin position="1"/>
        <end position="18"/>
    </location>
</feature>
<evidence type="ECO:0000313" key="2">
    <source>
        <dbReference type="EMBL" id="SOU88174.1"/>
    </source>
</evidence>